<proteinExistence type="predicted"/>
<organism evidence="1 2">
    <name type="scientific">Xanthomonas hortorum</name>
    <dbReference type="NCBI Taxonomy" id="56454"/>
    <lineage>
        <taxon>Bacteria</taxon>
        <taxon>Pseudomonadati</taxon>
        <taxon>Pseudomonadota</taxon>
        <taxon>Gammaproteobacteria</taxon>
        <taxon>Lysobacterales</taxon>
        <taxon>Lysobacteraceae</taxon>
        <taxon>Xanthomonas</taxon>
    </lineage>
</organism>
<dbReference type="AlphaFoldDB" id="A0AA47EUQ8"/>
<name>A0AA47EUQ8_9XANT</name>
<sequence>MFDETAIEVPSSSSCSTGDALPPVFCWTKMGTEAGQGLEAILQRKELERLSGGGMFAWGIGNSVGPAVRHARQLGFDSLDVLFTRMKSTPKAIDVSPTAVVIWTAYEAETSEVLPLPAHMLITSRGNTDERAGLKRAHYALLCQSAGSLLSAADDQAVDSSAVCNLVSQNPTGASQVTAVVRTTVSRAPRKAYPVQFRAKLAGPGFVRLACPTLLTSDLMQLYRHVTSATSSLQWRERVQELRAAIASRTSFTVMQRNLFS</sequence>
<evidence type="ECO:0000313" key="1">
    <source>
        <dbReference type="EMBL" id="WAH64485.1"/>
    </source>
</evidence>
<dbReference type="Proteomes" id="UP001164737">
    <property type="component" value="Chromosome"/>
</dbReference>
<evidence type="ECO:0000313" key="2">
    <source>
        <dbReference type="Proteomes" id="UP001164737"/>
    </source>
</evidence>
<gene>
    <name evidence="1" type="ORF">OEG85_00295</name>
</gene>
<dbReference type="EMBL" id="CP107241">
    <property type="protein sequence ID" value="WAH64485.1"/>
    <property type="molecule type" value="Genomic_DNA"/>
</dbReference>
<reference evidence="1" key="1">
    <citation type="submission" date="2022-10" db="EMBL/GenBank/DDBJ databases">
        <title>Complete genome sequence resource for Xanthomonas hortorum isolated from Greek Oregano.</title>
        <authorList>
            <person name="Gonzalez-Tobon J."/>
            <person name="Helmann T.C."/>
            <person name="Daughtrey M."/>
            <person name="Stodghill P.V."/>
            <person name="Filiatrault M.J."/>
        </authorList>
    </citation>
    <scope>NUCLEOTIDE SEQUENCE</scope>
    <source>
        <strain evidence="1">Oregano 108</strain>
    </source>
</reference>
<dbReference type="RefSeq" id="WP_268213503.1">
    <property type="nucleotide sequence ID" value="NZ_CP107241.1"/>
</dbReference>
<protein>
    <submittedName>
        <fullName evidence="1">Uncharacterized protein</fullName>
    </submittedName>
</protein>
<accession>A0AA47EUQ8</accession>